<dbReference type="Proteomes" id="UP000287651">
    <property type="component" value="Unassembled WGS sequence"/>
</dbReference>
<reference evidence="1 2" key="1">
    <citation type="journal article" date="2014" name="Agronomy (Basel)">
        <title>A Draft Genome Sequence for Ensete ventricosum, the Drought-Tolerant Tree Against Hunger.</title>
        <authorList>
            <person name="Harrison J."/>
            <person name="Moore K.A."/>
            <person name="Paszkiewicz K."/>
            <person name="Jones T."/>
            <person name="Grant M."/>
            <person name="Ambacheew D."/>
            <person name="Muzemil S."/>
            <person name="Studholme D.J."/>
        </authorList>
    </citation>
    <scope>NUCLEOTIDE SEQUENCE [LARGE SCALE GENOMIC DNA]</scope>
</reference>
<accession>A0A427AQV7</accession>
<dbReference type="AlphaFoldDB" id="A0A427AQV7"/>
<dbReference type="EMBL" id="AMZH03001640">
    <property type="protein sequence ID" value="RRT78577.1"/>
    <property type="molecule type" value="Genomic_DNA"/>
</dbReference>
<evidence type="ECO:0000313" key="2">
    <source>
        <dbReference type="Proteomes" id="UP000287651"/>
    </source>
</evidence>
<protein>
    <submittedName>
        <fullName evidence="1">Uncharacterized protein</fullName>
    </submittedName>
</protein>
<proteinExistence type="predicted"/>
<comment type="caution">
    <text evidence="1">The sequence shown here is derived from an EMBL/GenBank/DDBJ whole genome shotgun (WGS) entry which is preliminary data.</text>
</comment>
<name>A0A427AQV7_ENSVE</name>
<organism evidence="1 2">
    <name type="scientific">Ensete ventricosum</name>
    <name type="common">Abyssinian banana</name>
    <name type="synonym">Musa ensete</name>
    <dbReference type="NCBI Taxonomy" id="4639"/>
    <lineage>
        <taxon>Eukaryota</taxon>
        <taxon>Viridiplantae</taxon>
        <taxon>Streptophyta</taxon>
        <taxon>Embryophyta</taxon>
        <taxon>Tracheophyta</taxon>
        <taxon>Spermatophyta</taxon>
        <taxon>Magnoliopsida</taxon>
        <taxon>Liliopsida</taxon>
        <taxon>Zingiberales</taxon>
        <taxon>Musaceae</taxon>
        <taxon>Ensete</taxon>
    </lineage>
</organism>
<gene>
    <name evidence="1" type="ORF">B296_00007297</name>
</gene>
<sequence>MKACHDITSVVTGGSLGLIQERYNIPEEYVLRALLPDASTNNKGWKARYLFVSNLNWEFRVDWLIHQISSLPPFLSEVEFITVNRLEGILSLSRAIRDMT</sequence>
<evidence type="ECO:0000313" key="1">
    <source>
        <dbReference type="EMBL" id="RRT78577.1"/>
    </source>
</evidence>